<dbReference type="KEGG" id="pfb:VO64_0200"/>
<organism evidence="1 2">
    <name type="scientific">Pseudomonas synxantha</name>
    <dbReference type="NCBI Taxonomy" id="47883"/>
    <lineage>
        <taxon>Bacteria</taxon>
        <taxon>Pseudomonadati</taxon>
        <taxon>Pseudomonadota</taxon>
        <taxon>Gammaproteobacteria</taxon>
        <taxon>Pseudomonadales</taxon>
        <taxon>Pseudomonadaceae</taxon>
        <taxon>Pseudomonas</taxon>
    </lineage>
</organism>
<dbReference type="Proteomes" id="UP000033099">
    <property type="component" value="Chromosome"/>
</dbReference>
<evidence type="ECO:0000313" key="2">
    <source>
        <dbReference type="Proteomes" id="UP000033099"/>
    </source>
</evidence>
<dbReference type="AlphaFoldDB" id="A0AAU8TE22"/>
<accession>A0AAU8TE22</accession>
<gene>
    <name evidence="1" type="ORF">VO64_0200</name>
</gene>
<name>A0AAU8TE22_9PSED</name>
<protein>
    <submittedName>
        <fullName evidence="1">Uncharacterized protein</fullName>
    </submittedName>
</protein>
<dbReference type="EMBL" id="CP011117">
    <property type="protein sequence ID" value="AKA80746.1"/>
    <property type="molecule type" value="Genomic_DNA"/>
</dbReference>
<reference evidence="1 2" key="1">
    <citation type="journal article" date="2015" name="Genome Announc.">
        <title>Complete Genome Sequence of Biocontrol Strain Pseudomonas fluorescens LBUM223.</title>
        <authorList>
            <person name="Roquigny R."/>
            <person name="Arseneault T."/>
            <person name="Gadkar V.J."/>
            <person name="Novinscak A."/>
            <person name="Joly D.L."/>
            <person name="Filion M."/>
        </authorList>
    </citation>
    <scope>NUCLEOTIDE SEQUENCE [LARGE SCALE GENOMIC DNA]</scope>
    <source>
        <strain evidence="1 2">LBUM223</strain>
    </source>
</reference>
<sequence length="37" mass="4113">MGFFVIHDPAGYEAPVYADIPHQEVIFLDEVDLPAPV</sequence>
<evidence type="ECO:0000313" key="1">
    <source>
        <dbReference type="EMBL" id="AKA80746.1"/>
    </source>
</evidence>
<proteinExistence type="predicted"/>